<accession>A0A4Z2IG20</accession>
<evidence type="ECO:0000313" key="2">
    <source>
        <dbReference type="EMBL" id="TNN76364.1"/>
    </source>
</evidence>
<feature type="region of interest" description="Disordered" evidence="1">
    <location>
        <begin position="1"/>
        <end position="59"/>
    </location>
</feature>
<reference evidence="2 3" key="1">
    <citation type="submission" date="2019-03" db="EMBL/GenBank/DDBJ databases">
        <title>First draft genome of Liparis tanakae, snailfish: a comprehensive survey of snailfish specific genes.</title>
        <authorList>
            <person name="Kim W."/>
            <person name="Song I."/>
            <person name="Jeong J.-H."/>
            <person name="Kim D."/>
            <person name="Kim S."/>
            <person name="Ryu S."/>
            <person name="Song J.Y."/>
            <person name="Lee S.K."/>
        </authorList>
    </citation>
    <scope>NUCLEOTIDE SEQUENCE [LARGE SCALE GENOMIC DNA]</scope>
    <source>
        <tissue evidence="2">Muscle</tissue>
    </source>
</reference>
<protein>
    <submittedName>
        <fullName evidence="2">Uncharacterized protein</fullName>
    </submittedName>
</protein>
<feature type="compositionally biased region" description="Polar residues" evidence="1">
    <location>
        <begin position="13"/>
        <end position="23"/>
    </location>
</feature>
<feature type="compositionally biased region" description="Basic and acidic residues" evidence="1">
    <location>
        <begin position="28"/>
        <end position="43"/>
    </location>
</feature>
<gene>
    <name evidence="2" type="ORF">EYF80_013443</name>
</gene>
<dbReference type="AlphaFoldDB" id="A0A4Z2IG20"/>
<keyword evidence="3" id="KW-1185">Reference proteome</keyword>
<dbReference type="EMBL" id="SRLO01000094">
    <property type="protein sequence ID" value="TNN76364.1"/>
    <property type="molecule type" value="Genomic_DNA"/>
</dbReference>
<evidence type="ECO:0000313" key="3">
    <source>
        <dbReference type="Proteomes" id="UP000314294"/>
    </source>
</evidence>
<comment type="caution">
    <text evidence="2">The sequence shown here is derived from an EMBL/GenBank/DDBJ whole genome shotgun (WGS) entry which is preliminary data.</text>
</comment>
<organism evidence="2 3">
    <name type="scientific">Liparis tanakae</name>
    <name type="common">Tanaka's snailfish</name>
    <dbReference type="NCBI Taxonomy" id="230148"/>
    <lineage>
        <taxon>Eukaryota</taxon>
        <taxon>Metazoa</taxon>
        <taxon>Chordata</taxon>
        <taxon>Craniata</taxon>
        <taxon>Vertebrata</taxon>
        <taxon>Euteleostomi</taxon>
        <taxon>Actinopterygii</taxon>
        <taxon>Neopterygii</taxon>
        <taxon>Teleostei</taxon>
        <taxon>Neoteleostei</taxon>
        <taxon>Acanthomorphata</taxon>
        <taxon>Eupercaria</taxon>
        <taxon>Perciformes</taxon>
        <taxon>Cottioidei</taxon>
        <taxon>Cottales</taxon>
        <taxon>Liparidae</taxon>
        <taxon>Liparis</taxon>
    </lineage>
</organism>
<proteinExistence type="predicted"/>
<sequence length="59" mass="6234">MVTDNLFVESKPATRTSILTPTPSVKGPVKDAEPCGDAPRRDTLSGANRIRPGVPADDD</sequence>
<name>A0A4Z2IG20_9TELE</name>
<evidence type="ECO:0000256" key="1">
    <source>
        <dbReference type="SAM" id="MobiDB-lite"/>
    </source>
</evidence>
<dbReference type="Proteomes" id="UP000314294">
    <property type="component" value="Unassembled WGS sequence"/>
</dbReference>